<gene>
    <name evidence="3" type="ORF">ALNOE001_16840</name>
</gene>
<dbReference type="Gene3D" id="1.10.260.40">
    <property type="entry name" value="lambda repressor-like DNA-binding domains"/>
    <property type="match status" value="1"/>
</dbReference>
<protein>
    <recommendedName>
        <fullName evidence="2">HTH cro/C1-type domain-containing protein</fullName>
    </recommendedName>
</protein>
<dbReference type="InterPro" id="IPR001387">
    <property type="entry name" value="Cro/C1-type_HTH"/>
</dbReference>
<dbReference type="SMART" id="SM00530">
    <property type="entry name" value="HTH_XRE"/>
    <property type="match status" value="1"/>
</dbReference>
<name>A0A366M9A4_9EURY</name>
<keyword evidence="4" id="KW-1185">Reference proteome</keyword>
<reference evidence="3 4" key="1">
    <citation type="submission" date="2018-06" db="EMBL/GenBank/DDBJ databases">
        <title>Genomic insight into two independent archaeal endosymbiosis events.</title>
        <authorList>
            <person name="Lind A.E."/>
            <person name="Lewis W.H."/>
            <person name="Spang A."/>
            <person name="Guy L."/>
            <person name="Embley M.T."/>
            <person name="Ettema T.J.G."/>
        </authorList>
    </citation>
    <scope>NUCLEOTIDE SEQUENCE [LARGE SCALE GENOMIC DNA]</scope>
    <source>
        <strain evidence="3">NOE</strain>
    </source>
</reference>
<dbReference type="CDD" id="cd00093">
    <property type="entry name" value="HTH_XRE"/>
    <property type="match status" value="1"/>
</dbReference>
<evidence type="ECO:0000313" key="4">
    <source>
        <dbReference type="Proteomes" id="UP000253099"/>
    </source>
</evidence>
<organism evidence="3 4">
    <name type="scientific">Candidatus Methanobinarius endosymbioticus</name>
    <dbReference type="NCBI Taxonomy" id="2006182"/>
    <lineage>
        <taxon>Archaea</taxon>
        <taxon>Methanobacteriati</taxon>
        <taxon>Methanobacteriota</taxon>
        <taxon>Methanomada group</taxon>
        <taxon>Methanobacteria</taxon>
        <taxon>Methanobacteriales</taxon>
        <taxon>Methanobacteriaceae</taxon>
        <taxon>Candidatus Methanobinarius</taxon>
    </lineage>
</organism>
<keyword evidence="1" id="KW-0238">DNA-binding</keyword>
<comment type="caution">
    <text evidence="3">The sequence shown here is derived from an EMBL/GenBank/DDBJ whole genome shotgun (WGS) entry which is preliminary data.</text>
</comment>
<dbReference type="PROSITE" id="PS50943">
    <property type="entry name" value="HTH_CROC1"/>
    <property type="match status" value="1"/>
</dbReference>
<evidence type="ECO:0000256" key="1">
    <source>
        <dbReference type="ARBA" id="ARBA00023125"/>
    </source>
</evidence>
<sequence length="69" mass="7765">MKTNVKQLRQELGLSQVQLAAMAGVTRQTINTLENGRYNPSLVLSYKITRLLKASSIEDVFLLDDEDIL</sequence>
<dbReference type="SUPFAM" id="SSF47413">
    <property type="entry name" value="lambda repressor-like DNA-binding domains"/>
    <property type="match status" value="1"/>
</dbReference>
<dbReference type="GO" id="GO:0003677">
    <property type="term" value="F:DNA binding"/>
    <property type="evidence" value="ECO:0007669"/>
    <property type="project" value="UniProtKB-KW"/>
</dbReference>
<dbReference type="PANTHER" id="PTHR46558">
    <property type="entry name" value="TRACRIPTIONAL REGULATORY PROTEIN-RELATED-RELATED"/>
    <property type="match status" value="1"/>
</dbReference>
<evidence type="ECO:0000313" key="3">
    <source>
        <dbReference type="EMBL" id="RBQ22627.1"/>
    </source>
</evidence>
<dbReference type="Pfam" id="PF01381">
    <property type="entry name" value="HTH_3"/>
    <property type="match status" value="1"/>
</dbReference>
<evidence type="ECO:0000259" key="2">
    <source>
        <dbReference type="PROSITE" id="PS50943"/>
    </source>
</evidence>
<proteinExistence type="predicted"/>
<dbReference type="EMBL" id="NIZT01000057">
    <property type="protein sequence ID" value="RBQ22627.1"/>
    <property type="molecule type" value="Genomic_DNA"/>
</dbReference>
<feature type="domain" description="HTH cro/C1-type" evidence="2">
    <location>
        <begin position="5"/>
        <end position="60"/>
    </location>
</feature>
<dbReference type="AlphaFoldDB" id="A0A366M9A4"/>
<dbReference type="PANTHER" id="PTHR46558:SF4">
    <property type="entry name" value="DNA-BIDING PHAGE PROTEIN"/>
    <property type="match status" value="1"/>
</dbReference>
<dbReference type="Proteomes" id="UP000253099">
    <property type="component" value="Unassembled WGS sequence"/>
</dbReference>
<dbReference type="InterPro" id="IPR010982">
    <property type="entry name" value="Lambda_DNA-bd_dom_sf"/>
</dbReference>
<accession>A0A366M9A4</accession>